<dbReference type="SUPFAM" id="SSF51735">
    <property type="entry name" value="NAD(P)-binding Rossmann-fold domains"/>
    <property type="match status" value="1"/>
</dbReference>
<dbReference type="PANTHER" id="PTHR43333:SF1">
    <property type="entry name" value="D-ISOMER SPECIFIC 2-HYDROXYACID DEHYDROGENASE NAD-BINDING DOMAIN-CONTAINING PROTEIN"/>
    <property type="match status" value="1"/>
</dbReference>
<reference evidence="4 5" key="1">
    <citation type="submission" date="2021-10" db="EMBL/GenBank/DDBJ databases">
        <title>Lutispora strain m25 sp. nov., a thermophilic, non-spore-forming bacterium isolated from a lab-scale methanogenic bioreactor digesting anaerobic sludge.</title>
        <authorList>
            <person name="El Houari A."/>
            <person name="Mcdonald J."/>
        </authorList>
    </citation>
    <scope>NUCLEOTIDE SEQUENCE [LARGE SCALE GENOMIC DNA]</scope>
    <source>
        <strain evidence="5">m25</strain>
    </source>
</reference>
<dbReference type="RefSeq" id="WP_255225697.1">
    <property type="nucleotide sequence ID" value="NZ_JAJEKE010000001.1"/>
</dbReference>
<dbReference type="InterPro" id="IPR006140">
    <property type="entry name" value="D-isomer_DH_NAD-bd"/>
</dbReference>
<dbReference type="SUPFAM" id="SSF52283">
    <property type="entry name" value="Formate/glycerate dehydrogenase catalytic domain-like"/>
    <property type="match status" value="1"/>
</dbReference>
<dbReference type="Proteomes" id="UP001651880">
    <property type="component" value="Unassembled WGS sequence"/>
</dbReference>
<sequence length="314" mass="35566">MANVLIYHNITEHHLKYLKEKFPDYNFYSCTDKEEMEREIESAEVFISFTFTEEMLKSADHLKWVQALSAGVDSFPLSAIKERGIILTNGRGIHKIHMAEYAIGVLIMLARNFYLMYEKQRNKVWDPKVHQGEINGATLGILGLGSIGSEIAQKASFLGMHVIGAKRDSTAVPYVEKVYSQEAMEEVFKKSDYIINLLPGTKNTNKIIDKKYFALMKEGACFINMGRGSTVNDEDFAEALKNGKIRIGVSDVFYKEPLPESSPLWDADNLIITPHICGQSDRYFDRALEIIEHNLAAFKGKGDYVNLVNIDKGY</sequence>
<keyword evidence="5" id="KW-1185">Reference proteome</keyword>
<dbReference type="Pfam" id="PF02826">
    <property type="entry name" value="2-Hacid_dh_C"/>
    <property type="match status" value="1"/>
</dbReference>
<proteinExistence type="predicted"/>
<comment type="caution">
    <text evidence="4">The sequence shown here is derived from an EMBL/GenBank/DDBJ whole genome shotgun (WGS) entry which is preliminary data.</text>
</comment>
<accession>A0ABT1NAD8</accession>
<evidence type="ECO:0000256" key="1">
    <source>
        <dbReference type="ARBA" id="ARBA00023002"/>
    </source>
</evidence>
<keyword evidence="2" id="KW-0520">NAD</keyword>
<dbReference type="PANTHER" id="PTHR43333">
    <property type="entry name" value="2-HACID_DH_C DOMAIN-CONTAINING PROTEIN"/>
    <property type="match status" value="1"/>
</dbReference>
<organism evidence="4 5">
    <name type="scientific">Lutispora saccharofermentans</name>
    <dbReference type="NCBI Taxonomy" id="3024236"/>
    <lineage>
        <taxon>Bacteria</taxon>
        <taxon>Bacillati</taxon>
        <taxon>Bacillota</taxon>
        <taxon>Clostridia</taxon>
        <taxon>Lutisporales</taxon>
        <taxon>Lutisporaceae</taxon>
        <taxon>Lutispora</taxon>
    </lineage>
</organism>
<evidence type="ECO:0000313" key="5">
    <source>
        <dbReference type="Proteomes" id="UP001651880"/>
    </source>
</evidence>
<protein>
    <submittedName>
        <fullName evidence="4">D-2-hydroxyacid dehydrogenase</fullName>
    </submittedName>
</protein>
<evidence type="ECO:0000313" key="4">
    <source>
        <dbReference type="EMBL" id="MCQ1528202.1"/>
    </source>
</evidence>
<gene>
    <name evidence="4" type="ORF">LJD61_01375</name>
</gene>
<feature type="domain" description="D-isomer specific 2-hydroxyacid dehydrogenase NAD-binding" evidence="3">
    <location>
        <begin position="104"/>
        <end position="276"/>
    </location>
</feature>
<evidence type="ECO:0000256" key="2">
    <source>
        <dbReference type="ARBA" id="ARBA00023027"/>
    </source>
</evidence>
<dbReference type="Gene3D" id="3.40.50.720">
    <property type="entry name" value="NAD(P)-binding Rossmann-like Domain"/>
    <property type="match status" value="2"/>
</dbReference>
<evidence type="ECO:0000259" key="3">
    <source>
        <dbReference type="Pfam" id="PF02826"/>
    </source>
</evidence>
<dbReference type="CDD" id="cd05300">
    <property type="entry name" value="2-Hacid_dh_1"/>
    <property type="match status" value="1"/>
</dbReference>
<dbReference type="InterPro" id="IPR036291">
    <property type="entry name" value="NAD(P)-bd_dom_sf"/>
</dbReference>
<name>A0ABT1NAD8_9FIRM</name>
<dbReference type="EMBL" id="JAJEKE010000001">
    <property type="protein sequence ID" value="MCQ1528202.1"/>
    <property type="molecule type" value="Genomic_DNA"/>
</dbReference>
<keyword evidence="1" id="KW-0560">Oxidoreductase</keyword>